<evidence type="ECO:0000313" key="2">
    <source>
        <dbReference type="EMBL" id="CDL00699.1"/>
    </source>
</evidence>
<evidence type="ECO:0000313" key="3">
    <source>
        <dbReference type="Proteomes" id="UP000018922"/>
    </source>
</evidence>
<dbReference type="Proteomes" id="UP000018922">
    <property type="component" value="Chromosome I"/>
</dbReference>
<organism evidence="2 3">
    <name type="scientific">Magnetospirillum gryphiswaldense (strain DSM 6361 / JCM 21280 / NBRC 15271 / MSR-1)</name>
    <dbReference type="NCBI Taxonomy" id="431944"/>
    <lineage>
        <taxon>Bacteria</taxon>
        <taxon>Pseudomonadati</taxon>
        <taxon>Pseudomonadota</taxon>
        <taxon>Alphaproteobacteria</taxon>
        <taxon>Rhodospirillales</taxon>
        <taxon>Rhodospirillaceae</taxon>
        <taxon>Magnetospirillum</taxon>
    </lineage>
</organism>
<dbReference type="eggNOG" id="ENOG5032Y8M">
    <property type="taxonomic scope" value="Bacteria"/>
</dbReference>
<dbReference type="EMBL" id="HG794546">
    <property type="protein sequence ID" value="CDL00699.1"/>
    <property type="molecule type" value="Genomic_DNA"/>
</dbReference>
<protein>
    <submittedName>
        <fullName evidence="2">Uncharacterized protein</fullName>
    </submittedName>
</protein>
<dbReference type="HOGENOM" id="CLU_830669_0_0_5"/>
<sequence length="333" mass="33978">MSVSAASSGYTDPNQFVPTFASENATRAIEQKQKDAKHLTVFAEGDDEPSFWDLLDVINPLQHIPVVNTLYQELTGDKIGVGARLAGGTLFGGVIGLAASAIGCIIEEETGDDIGGHVMALFKDDEPASQVAAQQPPDVPAKTAQAETKAETTTAQAAALPAIALPEATVPTQANAAPMMFSADGLVAPQAAAAAPVNAMAAAKPFALNSANSQARYMPAPNRIAHQAEQGPPPVTVPVSNGSSRSNVPVTGRDPAAGRGPDPVAVQKAMSQQGIASGTAHPMLGGAPSPVPLAPSSPAGSSTDWVQAMNQALNKYEKAGNLASRPEKPVSVQ</sequence>
<evidence type="ECO:0000256" key="1">
    <source>
        <dbReference type="SAM" id="MobiDB-lite"/>
    </source>
</evidence>
<reference evidence="2 3" key="1">
    <citation type="journal article" date="2014" name="Genome Announc.">
        <title>Complete genome sequence of Magnetospirillum gryphiswaldense MSR-1.</title>
        <authorList>
            <person name="Wang X."/>
            <person name="Wang Q."/>
            <person name="Zhang W."/>
            <person name="Wang Y."/>
            <person name="Li L."/>
            <person name="Wen T."/>
            <person name="Zhang T."/>
            <person name="Zhang Y."/>
            <person name="Xu J."/>
            <person name="Hu J."/>
            <person name="Li S."/>
            <person name="Liu L."/>
            <person name="Liu J."/>
            <person name="Jiang W."/>
            <person name="Tian J."/>
            <person name="Li Y."/>
            <person name="Schuler D."/>
            <person name="Wang L."/>
            <person name="Li J."/>
        </authorList>
    </citation>
    <scope>NUCLEOTIDE SEQUENCE [LARGE SCALE GENOMIC DNA]</scope>
    <source>
        <strain evidence="3">DSM 6361 / JCM 21280 / NBRC 15271 / MSR-1</strain>
    </source>
</reference>
<keyword evidence="3" id="KW-1185">Reference proteome</keyword>
<dbReference type="AlphaFoldDB" id="V6F5H7"/>
<feature type="region of interest" description="Disordered" evidence="1">
    <location>
        <begin position="225"/>
        <end position="306"/>
    </location>
</feature>
<feature type="compositionally biased region" description="Polar residues" evidence="1">
    <location>
        <begin position="238"/>
        <end position="249"/>
    </location>
</feature>
<gene>
    <name evidence="2" type="ordered locus">MGMSRv2__3484</name>
</gene>
<dbReference type="KEGG" id="mgy:MGMSRv2__3484"/>
<name>V6F5H7_MAGGM</name>
<dbReference type="STRING" id="1430440.MGMSRv2__3484"/>
<proteinExistence type="predicted"/>
<accession>V6F5H7</accession>